<keyword evidence="4" id="KW-1185">Reference proteome</keyword>
<evidence type="ECO:0000313" key="3">
    <source>
        <dbReference type="EMBL" id="MCD8741229.1"/>
    </source>
</evidence>
<organism evidence="3 4">
    <name type="scientific">Mucilaginibacter roseus</name>
    <dbReference type="NCBI Taxonomy" id="1528868"/>
    <lineage>
        <taxon>Bacteria</taxon>
        <taxon>Pseudomonadati</taxon>
        <taxon>Bacteroidota</taxon>
        <taxon>Sphingobacteriia</taxon>
        <taxon>Sphingobacteriales</taxon>
        <taxon>Sphingobacteriaceae</taxon>
        <taxon>Mucilaginibacter</taxon>
    </lineage>
</organism>
<evidence type="ECO:0000313" key="4">
    <source>
        <dbReference type="Proteomes" id="UP001199919"/>
    </source>
</evidence>
<comment type="caution">
    <text evidence="3">The sequence shown here is derived from an EMBL/GenBank/DDBJ whole genome shotgun (WGS) entry which is preliminary data.</text>
</comment>
<feature type="signal peptide" evidence="2">
    <location>
        <begin position="1"/>
        <end position="21"/>
    </location>
</feature>
<name>A0ABS8U294_9SPHI</name>
<evidence type="ECO:0000256" key="1">
    <source>
        <dbReference type="SAM" id="MobiDB-lite"/>
    </source>
</evidence>
<reference evidence="3 4" key="1">
    <citation type="submission" date="2021-12" db="EMBL/GenBank/DDBJ databases">
        <title>Mucilaginibacter roseus genome.</title>
        <authorList>
            <person name="Ferreira J.R."/>
            <person name="Newman J.D."/>
        </authorList>
    </citation>
    <scope>NUCLEOTIDE SEQUENCE [LARGE SCALE GENOMIC DNA]</scope>
    <source>
        <strain evidence="3 4">LMG 28454</strain>
    </source>
</reference>
<sequence>MKKRSLSLLSLVCALCLVLFACRKEIGQIIDTEIPKVSAVKLESAKIYNAKFIAKHLTENSKQPGFVTLNPLWDQAWTLKAAGGNEYVAVPTAIDYIDQLNVTISRLFLFEMSGDEVENAEITEFVGLNYSVEREQDKLILNNKNTSISGFNGAIIHYDLNYRWKGGSIFEDGAVKLTNAAITRKVTFAEPASVEKIPLYLSTLSKTSTGSFTITNYKYLFTPSGRLRVAADGSGSGVTSGMGGDLSVVNVTSTAGGGGGTNTGGTTGPGGNPPPNTGGGTTGGNNSVSARLDNLLLTNYVAPGNKPLFEYSSVCNGISSVESLSQNHSKEVIALVSQDGKLMVIAVTGPNGGSFKGLIRDPDTGIVYYYYPSTDGAPGQQYQGIISGGPRYYIPVKATLHTHPCNTTESTDGVTGYNLSSSDHDMAVKFPTLRNYILGCYALGSFTKNSEHPQLEQQGSNNQLCTIVQ</sequence>
<protein>
    <submittedName>
        <fullName evidence="3">Uncharacterized protein</fullName>
    </submittedName>
</protein>
<feature type="chain" id="PRO_5045561392" evidence="2">
    <location>
        <begin position="22"/>
        <end position="469"/>
    </location>
</feature>
<dbReference type="EMBL" id="JAJPWV010000003">
    <property type="protein sequence ID" value="MCD8741229.1"/>
    <property type="molecule type" value="Genomic_DNA"/>
</dbReference>
<feature type="region of interest" description="Disordered" evidence="1">
    <location>
        <begin position="253"/>
        <end position="287"/>
    </location>
</feature>
<evidence type="ECO:0000256" key="2">
    <source>
        <dbReference type="SAM" id="SignalP"/>
    </source>
</evidence>
<accession>A0ABS8U294</accession>
<dbReference type="PROSITE" id="PS51257">
    <property type="entry name" value="PROKAR_LIPOPROTEIN"/>
    <property type="match status" value="1"/>
</dbReference>
<proteinExistence type="predicted"/>
<feature type="compositionally biased region" description="Gly residues" evidence="1">
    <location>
        <begin position="255"/>
        <end position="270"/>
    </location>
</feature>
<gene>
    <name evidence="3" type="ORF">LT679_11500</name>
</gene>
<keyword evidence="2" id="KW-0732">Signal</keyword>
<dbReference type="Proteomes" id="UP001199919">
    <property type="component" value="Unassembled WGS sequence"/>
</dbReference>
<dbReference type="RefSeq" id="WP_232177733.1">
    <property type="nucleotide sequence ID" value="NZ_JAJPWV010000003.1"/>
</dbReference>